<evidence type="ECO:0000256" key="1">
    <source>
        <dbReference type="SAM" id="MobiDB-lite"/>
    </source>
</evidence>
<proteinExistence type="predicted"/>
<accession>A0AAV7QL62</accession>
<reference evidence="2" key="1">
    <citation type="journal article" date="2022" name="bioRxiv">
        <title>Sequencing and chromosome-scale assembly of the giantPleurodeles waltlgenome.</title>
        <authorList>
            <person name="Brown T."/>
            <person name="Elewa A."/>
            <person name="Iarovenko S."/>
            <person name="Subramanian E."/>
            <person name="Araus A.J."/>
            <person name="Petzold A."/>
            <person name="Susuki M."/>
            <person name="Suzuki K.-i.T."/>
            <person name="Hayashi T."/>
            <person name="Toyoda A."/>
            <person name="Oliveira C."/>
            <person name="Osipova E."/>
            <person name="Leigh N.D."/>
            <person name="Simon A."/>
            <person name="Yun M.H."/>
        </authorList>
    </citation>
    <scope>NUCLEOTIDE SEQUENCE</scope>
    <source>
        <strain evidence="2">20211129_DDA</strain>
        <tissue evidence="2">Liver</tissue>
    </source>
</reference>
<evidence type="ECO:0000313" key="3">
    <source>
        <dbReference type="Proteomes" id="UP001066276"/>
    </source>
</evidence>
<feature type="region of interest" description="Disordered" evidence="1">
    <location>
        <begin position="51"/>
        <end position="104"/>
    </location>
</feature>
<comment type="caution">
    <text evidence="2">The sequence shown here is derived from an EMBL/GenBank/DDBJ whole genome shotgun (WGS) entry which is preliminary data.</text>
</comment>
<dbReference type="Proteomes" id="UP001066276">
    <property type="component" value="Chromosome 6"/>
</dbReference>
<sequence length="104" mass="11803">MEEGLTTLDKTTVIVGAILKMQECKRAHITRQIISTDFTPTLVARQVCSEIGSTQEENAKKRRTHAAGSTQEEHAKKRRTHAADRHHKSKNPENKTEAVQYEKH</sequence>
<name>A0AAV7QL62_PLEWA</name>
<protein>
    <submittedName>
        <fullName evidence="2">Uncharacterized protein</fullName>
    </submittedName>
</protein>
<feature type="compositionally biased region" description="Basic and acidic residues" evidence="1">
    <location>
        <begin position="90"/>
        <end position="104"/>
    </location>
</feature>
<evidence type="ECO:0000313" key="2">
    <source>
        <dbReference type="EMBL" id="KAJ1141282.1"/>
    </source>
</evidence>
<gene>
    <name evidence="2" type="ORF">NDU88_007616</name>
</gene>
<keyword evidence="3" id="KW-1185">Reference proteome</keyword>
<dbReference type="EMBL" id="JANPWB010000010">
    <property type="protein sequence ID" value="KAJ1141282.1"/>
    <property type="molecule type" value="Genomic_DNA"/>
</dbReference>
<organism evidence="2 3">
    <name type="scientific">Pleurodeles waltl</name>
    <name type="common">Iberian ribbed newt</name>
    <dbReference type="NCBI Taxonomy" id="8319"/>
    <lineage>
        <taxon>Eukaryota</taxon>
        <taxon>Metazoa</taxon>
        <taxon>Chordata</taxon>
        <taxon>Craniata</taxon>
        <taxon>Vertebrata</taxon>
        <taxon>Euteleostomi</taxon>
        <taxon>Amphibia</taxon>
        <taxon>Batrachia</taxon>
        <taxon>Caudata</taxon>
        <taxon>Salamandroidea</taxon>
        <taxon>Salamandridae</taxon>
        <taxon>Pleurodelinae</taxon>
        <taxon>Pleurodeles</taxon>
    </lineage>
</organism>
<dbReference type="AlphaFoldDB" id="A0AAV7QL62"/>
<feature type="compositionally biased region" description="Basic residues" evidence="1">
    <location>
        <begin position="76"/>
        <end position="89"/>
    </location>
</feature>